<accession>A0ACC2IM76</accession>
<comment type="caution">
    <text evidence="1">The sequence shown here is derived from an EMBL/GenBank/DDBJ whole genome shotgun (WGS) entry which is preliminary data.</text>
</comment>
<proteinExistence type="predicted"/>
<name>A0ACC2IM76_9PLEO</name>
<dbReference type="EMBL" id="JAPHNI010000099">
    <property type="protein sequence ID" value="KAJ8116314.1"/>
    <property type="molecule type" value="Genomic_DNA"/>
</dbReference>
<protein>
    <submittedName>
        <fullName evidence="1">Uncharacterized protein</fullName>
    </submittedName>
</protein>
<evidence type="ECO:0000313" key="2">
    <source>
        <dbReference type="Proteomes" id="UP001153331"/>
    </source>
</evidence>
<reference evidence="1" key="1">
    <citation type="submission" date="2022-11" db="EMBL/GenBank/DDBJ databases">
        <title>Genome Sequence of Boeremia exigua.</title>
        <authorList>
            <person name="Buettner E."/>
        </authorList>
    </citation>
    <scope>NUCLEOTIDE SEQUENCE</scope>
    <source>
        <strain evidence="1">CU02</strain>
    </source>
</reference>
<gene>
    <name evidence="1" type="ORF">OPT61_g2226</name>
</gene>
<dbReference type="Proteomes" id="UP001153331">
    <property type="component" value="Unassembled WGS sequence"/>
</dbReference>
<sequence>MHVRYKLLKDCQFPAPSTRKSIRRPEESPPTACKDRNCAMIGNSASPLTARMWSALTTEERADFTDSVKCLMSLPPQTPKSVAPGVTSRYDDFTATHINNTLLIHANGVFLGWHRHFLHLFQKALTDECGFKGAVPYWNWPWWAEDLVNSPLFDESSTSIGGDGYWNASMPPIRNGNFTFPRGHGGGCIQSGPFANITTGFRMFKNEEILQPTLPADALNYAPRCVTRDLNSNLTRSNHNSSVVDKLLAAPSIKGFQGVLDGNVRNTSFLSPHSAGHWSIGLSMLDQFASPSDPAFYLHHSMIDNMWAQWQLQNPETRTFALEGTVTTLNNPPSENATLDFVTSFGYLDRPRKLREIMDTRGGEYCYRYDYEPHAQRPC</sequence>
<organism evidence="1 2">
    <name type="scientific">Boeremia exigua</name>
    <dbReference type="NCBI Taxonomy" id="749465"/>
    <lineage>
        <taxon>Eukaryota</taxon>
        <taxon>Fungi</taxon>
        <taxon>Dikarya</taxon>
        <taxon>Ascomycota</taxon>
        <taxon>Pezizomycotina</taxon>
        <taxon>Dothideomycetes</taxon>
        <taxon>Pleosporomycetidae</taxon>
        <taxon>Pleosporales</taxon>
        <taxon>Pleosporineae</taxon>
        <taxon>Didymellaceae</taxon>
        <taxon>Boeremia</taxon>
    </lineage>
</organism>
<keyword evidence="2" id="KW-1185">Reference proteome</keyword>
<evidence type="ECO:0000313" key="1">
    <source>
        <dbReference type="EMBL" id="KAJ8116314.1"/>
    </source>
</evidence>